<gene>
    <name evidence="1" type="ORF">F6B42_13230</name>
</gene>
<dbReference type="AlphaFoldDB" id="A0A5J5IRY5"/>
<dbReference type="Proteomes" id="UP000327039">
    <property type="component" value="Unassembled WGS sequence"/>
</dbReference>
<comment type="caution">
    <text evidence="1">The sequence shown here is derived from an EMBL/GenBank/DDBJ whole genome shotgun (WGS) entry which is preliminary data.</text>
</comment>
<accession>A0A5J5IRY5</accession>
<proteinExistence type="predicted"/>
<name>A0A5J5IRY5_9MICO</name>
<organism evidence="1 2">
    <name type="scientific">Microbacterium radiodurans</name>
    <dbReference type="NCBI Taxonomy" id="661398"/>
    <lineage>
        <taxon>Bacteria</taxon>
        <taxon>Bacillati</taxon>
        <taxon>Actinomycetota</taxon>
        <taxon>Actinomycetes</taxon>
        <taxon>Micrococcales</taxon>
        <taxon>Microbacteriaceae</taxon>
        <taxon>Microbacterium</taxon>
    </lineage>
</organism>
<keyword evidence="2" id="KW-1185">Reference proteome</keyword>
<reference evidence="2" key="1">
    <citation type="submission" date="2019-09" db="EMBL/GenBank/DDBJ databases">
        <title>Mumia zhuanghuii sp. nov. isolated from the intestinal contents of plateau pika (Ochotona curzoniae) in the Qinghai-Tibet plateau of China.</title>
        <authorList>
            <person name="Tian Z."/>
        </authorList>
    </citation>
    <scope>NUCLEOTIDE SEQUENCE [LARGE SCALE GENOMIC DNA]</scope>
    <source>
        <strain evidence="2">DSM 25564</strain>
    </source>
</reference>
<evidence type="ECO:0000313" key="2">
    <source>
        <dbReference type="Proteomes" id="UP000327039"/>
    </source>
</evidence>
<sequence length="215" mass="23887">MDADTSTALATIDAAEQARAEADRQRQATRQARVRAAQARAGARTANAERNAPRETELLMRREASPEGAPALEYFGELILPDWFVDDGDLQVGIPARIWKWRLIRTVIVPLRPEEMLTAPKLLRELTLTYPCTLPVNTIERELRKMLSALGTEGILDRVPGQHGYHVARKAPGSRLADVPPGICVVCGGQISKEFPHRRTHFGRCERHAHEAGMS</sequence>
<evidence type="ECO:0000313" key="1">
    <source>
        <dbReference type="EMBL" id="KAA9085420.1"/>
    </source>
</evidence>
<dbReference type="EMBL" id="VYRZ01000003">
    <property type="protein sequence ID" value="KAA9085420.1"/>
    <property type="molecule type" value="Genomic_DNA"/>
</dbReference>
<protein>
    <submittedName>
        <fullName evidence="1">Uncharacterized protein</fullName>
    </submittedName>
</protein>
<dbReference type="RefSeq" id="WP_150420142.1">
    <property type="nucleotide sequence ID" value="NZ_VYRZ01000003.1"/>
</dbReference>